<accession>A0ABV6MMT6</accession>
<evidence type="ECO:0000259" key="2">
    <source>
        <dbReference type="Pfam" id="PF00441"/>
    </source>
</evidence>
<sequence>MTVLAPGLADVLAGLDIAAFAPRGVAVVPVSEVPDDAEVVPNNLAAREGLALVRIPGADGPGLTGRRAAALAEVRLAVLRQMLELAVMRLSGRSFAGVPLIEQQLVIGALADVITGAELASSLADDAPAAARHEWLTEAGWTVTKFFGAEGYIADHPVRSLYVSTLVADVWIARDAEGGW</sequence>
<reference evidence="3 4" key="1">
    <citation type="submission" date="2024-09" db="EMBL/GenBank/DDBJ databases">
        <authorList>
            <person name="Sun Q."/>
            <person name="Mori K."/>
        </authorList>
    </citation>
    <scope>NUCLEOTIDE SEQUENCE [LARGE SCALE GENOMIC DNA]</scope>
    <source>
        <strain evidence="3 4">TBRC 1432</strain>
    </source>
</reference>
<feature type="domain" description="Acyl-CoA dehydrogenase/oxidase C-terminal" evidence="2">
    <location>
        <begin position="70"/>
        <end position="150"/>
    </location>
</feature>
<evidence type="ECO:0000256" key="1">
    <source>
        <dbReference type="ARBA" id="ARBA00022630"/>
    </source>
</evidence>
<dbReference type="RefSeq" id="WP_273942359.1">
    <property type="nucleotide sequence ID" value="NZ_CP097263.1"/>
</dbReference>
<dbReference type="SUPFAM" id="SSF47203">
    <property type="entry name" value="Acyl-CoA dehydrogenase C-terminal domain-like"/>
    <property type="match status" value="1"/>
</dbReference>
<protein>
    <submittedName>
        <fullName evidence="3">Acyl-CoA dehydrogenase family protein</fullName>
    </submittedName>
</protein>
<proteinExistence type="predicted"/>
<dbReference type="Proteomes" id="UP001589810">
    <property type="component" value="Unassembled WGS sequence"/>
</dbReference>
<organism evidence="3 4">
    <name type="scientific">Kutzneria chonburiensis</name>
    <dbReference type="NCBI Taxonomy" id="1483604"/>
    <lineage>
        <taxon>Bacteria</taxon>
        <taxon>Bacillati</taxon>
        <taxon>Actinomycetota</taxon>
        <taxon>Actinomycetes</taxon>
        <taxon>Pseudonocardiales</taxon>
        <taxon>Pseudonocardiaceae</taxon>
        <taxon>Kutzneria</taxon>
    </lineage>
</organism>
<keyword evidence="4" id="KW-1185">Reference proteome</keyword>
<gene>
    <name evidence="3" type="ORF">ACFFH7_08980</name>
</gene>
<dbReference type="InterPro" id="IPR036250">
    <property type="entry name" value="AcylCo_DH-like_C"/>
</dbReference>
<keyword evidence="1" id="KW-0285">Flavoprotein</keyword>
<comment type="caution">
    <text evidence="3">The sequence shown here is derived from an EMBL/GenBank/DDBJ whole genome shotgun (WGS) entry which is preliminary data.</text>
</comment>
<name>A0ABV6MMT6_9PSEU</name>
<dbReference type="Pfam" id="PF00441">
    <property type="entry name" value="Acyl-CoA_dh_1"/>
    <property type="match status" value="1"/>
</dbReference>
<evidence type="ECO:0000313" key="3">
    <source>
        <dbReference type="EMBL" id="MFC0541613.1"/>
    </source>
</evidence>
<dbReference type="InterPro" id="IPR009075">
    <property type="entry name" value="AcylCo_DH/oxidase_C"/>
</dbReference>
<evidence type="ECO:0000313" key="4">
    <source>
        <dbReference type="Proteomes" id="UP001589810"/>
    </source>
</evidence>
<dbReference type="EMBL" id="JBHLUD010000002">
    <property type="protein sequence ID" value="MFC0541613.1"/>
    <property type="molecule type" value="Genomic_DNA"/>
</dbReference>